<dbReference type="Pfam" id="PF00226">
    <property type="entry name" value="DnaJ"/>
    <property type="match status" value="1"/>
</dbReference>
<dbReference type="FunFam" id="1.10.287.110:FF:000046">
    <property type="entry name" value="dnaJ homolog subfamily C member 21"/>
    <property type="match status" value="1"/>
</dbReference>
<evidence type="ECO:0000256" key="1">
    <source>
        <dbReference type="ARBA" id="ARBA00022723"/>
    </source>
</evidence>
<evidence type="ECO:0000313" key="9">
    <source>
        <dbReference type="Proteomes" id="UP001153737"/>
    </source>
</evidence>
<dbReference type="InterPro" id="IPR051964">
    <property type="entry name" value="Chaperone_stress_response"/>
</dbReference>
<dbReference type="SUPFAM" id="SSF57667">
    <property type="entry name" value="beta-beta-alpha zinc fingers"/>
    <property type="match status" value="1"/>
</dbReference>
<feature type="region of interest" description="Disordered" evidence="6">
    <location>
        <begin position="363"/>
        <end position="388"/>
    </location>
</feature>
<dbReference type="SMART" id="SM00355">
    <property type="entry name" value="ZnF_C2H2"/>
    <property type="match status" value="2"/>
</dbReference>
<dbReference type="EMBL" id="OU896707">
    <property type="protein sequence ID" value="CAG9813778.1"/>
    <property type="molecule type" value="Genomic_DNA"/>
</dbReference>
<dbReference type="PANTHER" id="PTHR44029">
    <property type="entry name" value="DNAJ HOMOLOG SUBFAMILY C MEMBER 21"/>
    <property type="match status" value="1"/>
</dbReference>
<protein>
    <recommendedName>
        <fullName evidence="4">DnaJ homolog subfamily C member 21</fullName>
    </recommendedName>
</protein>
<accession>A0A9N9SBA5</accession>
<name>A0A9N9SBA5_PHACE</name>
<keyword evidence="1" id="KW-0479">Metal-binding</keyword>
<dbReference type="InterPro" id="IPR054076">
    <property type="entry name" value="ZUO1-like_ZHD"/>
</dbReference>
<dbReference type="Gene3D" id="1.10.287.110">
    <property type="entry name" value="DnaJ domain"/>
    <property type="match status" value="1"/>
</dbReference>
<dbReference type="GO" id="GO:0008270">
    <property type="term" value="F:zinc ion binding"/>
    <property type="evidence" value="ECO:0007669"/>
    <property type="project" value="UniProtKB-KW"/>
</dbReference>
<dbReference type="InterPro" id="IPR001623">
    <property type="entry name" value="DnaJ_domain"/>
</dbReference>
<dbReference type="CDD" id="cd06257">
    <property type="entry name" value="DnaJ"/>
    <property type="match status" value="1"/>
</dbReference>
<dbReference type="PROSITE" id="PS50076">
    <property type="entry name" value="DNAJ_2"/>
    <property type="match status" value="1"/>
</dbReference>
<keyword evidence="2" id="KW-0863">Zinc-finger</keyword>
<dbReference type="Pfam" id="PF21884">
    <property type="entry name" value="ZUO1-like_ZHD"/>
    <property type="match status" value="1"/>
</dbReference>
<dbReference type="Pfam" id="PF12171">
    <property type="entry name" value="zf-C2H2_jaz"/>
    <property type="match status" value="1"/>
</dbReference>
<evidence type="ECO:0000256" key="3">
    <source>
        <dbReference type="ARBA" id="ARBA00022833"/>
    </source>
</evidence>
<evidence type="ECO:0000259" key="7">
    <source>
        <dbReference type="PROSITE" id="PS50076"/>
    </source>
</evidence>
<dbReference type="AlphaFoldDB" id="A0A9N9SBA5"/>
<dbReference type="InterPro" id="IPR036869">
    <property type="entry name" value="J_dom_sf"/>
</dbReference>
<dbReference type="SMART" id="SM00451">
    <property type="entry name" value="ZnF_U1"/>
    <property type="match status" value="1"/>
</dbReference>
<dbReference type="GO" id="GO:0005737">
    <property type="term" value="C:cytoplasm"/>
    <property type="evidence" value="ECO:0007669"/>
    <property type="project" value="TreeGrafter"/>
</dbReference>
<evidence type="ECO:0000256" key="5">
    <source>
        <dbReference type="SAM" id="Coils"/>
    </source>
</evidence>
<dbReference type="SUPFAM" id="SSF46565">
    <property type="entry name" value="Chaperone J-domain"/>
    <property type="match status" value="1"/>
</dbReference>
<dbReference type="InterPro" id="IPR013087">
    <property type="entry name" value="Znf_C2H2_type"/>
</dbReference>
<feature type="domain" description="J" evidence="7">
    <location>
        <begin position="3"/>
        <end position="69"/>
    </location>
</feature>
<gene>
    <name evidence="8" type="ORF">PHAECO_LOCUS1012</name>
</gene>
<dbReference type="InterPro" id="IPR018253">
    <property type="entry name" value="DnaJ_domain_CS"/>
</dbReference>
<feature type="coiled-coil region" evidence="5">
    <location>
        <begin position="229"/>
        <end position="281"/>
    </location>
</feature>
<dbReference type="SMART" id="SM00271">
    <property type="entry name" value="DnaJ"/>
    <property type="match status" value="1"/>
</dbReference>
<dbReference type="OrthoDB" id="552049at2759"/>
<dbReference type="InterPro" id="IPR003604">
    <property type="entry name" value="Matrin/U1-like-C_Znf_C2H2"/>
</dbReference>
<dbReference type="InterPro" id="IPR022755">
    <property type="entry name" value="Znf_C2H2_jaz"/>
</dbReference>
<feature type="compositionally biased region" description="Basic and acidic residues" evidence="6">
    <location>
        <begin position="435"/>
        <end position="460"/>
    </location>
</feature>
<dbReference type="Proteomes" id="UP001153737">
    <property type="component" value="Chromosome 1"/>
</dbReference>
<dbReference type="PANTHER" id="PTHR44029:SF1">
    <property type="entry name" value="DNAJ HOMOLOG SUBFAMILY C MEMBER 21"/>
    <property type="match status" value="1"/>
</dbReference>
<proteinExistence type="predicted"/>
<evidence type="ECO:0000256" key="6">
    <source>
        <dbReference type="SAM" id="MobiDB-lite"/>
    </source>
</evidence>
<evidence type="ECO:0000256" key="4">
    <source>
        <dbReference type="ARBA" id="ARBA00074367"/>
    </source>
</evidence>
<keyword evidence="5" id="KW-0175">Coiled coil</keyword>
<reference evidence="8" key="1">
    <citation type="submission" date="2022-01" db="EMBL/GenBank/DDBJ databases">
        <authorList>
            <person name="King R."/>
        </authorList>
    </citation>
    <scope>NUCLEOTIDE SEQUENCE</scope>
</reference>
<dbReference type="GO" id="GO:0003676">
    <property type="term" value="F:nucleic acid binding"/>
    <property type="evidence" value="ECO:0007669"/>
    <property type="project" value="InterPro"/>
</dbReference>
<sequence>MKCHYEVLDVPRDADDAEIKSSYRKLALKWHPDKNLNDPENAKEQFQIVQQAYEVLSDRQERAWYDNHREQILRGSSSNFQDKSLDVFQYFTTTCFKGYGDDENGFYAVYRNVFEKIAKEDMEFMEDKEEFCDIPSFGNSQSDYENVSEFYAYWLNYSTKKSYVWLDPHDIKDIRDRRYLKLVEKENKKVRQNAKKERNEELRSLVAFVRKRDKRVQAQKKVQEQKLLEDKKKREMLSKQKRLERQEELNKSKDQPEWTKFDNVKSELKEIERTLAEQFGEEFSNSENESDDEYLNNLYCVACNKIFKTPKAFENHESSKKHKENVFSLKETMLEEEIDISSNIENNDEVETNDSLVEIVEEEVLTDVPSESESIDDTQKSRKKKKKPRNIINLDEVEIQDLGSLELVENSDDNFGTNKKPKKKNRKNATNTINKVKDDAQENQEKSTEETPEKVSEKKVAMRKKKEKKGKNEITASEIQEIDTDHNCVTCKSNFTSKNKLFDHLKKTGHGVYIPPNVITKSKKKNIKEK</sequence>
<dbReference type="PRINTS" id="PR00625">
    <property type="entry name" value="JDOMAIN"/>
</dbReference>
<reference evidence="8" key="2">
    <citation type="submission" date="2022-10" db="EMBL/GenBank/DDBJ databases">
        <authorList>
            <consortium name="ENA_rothamsted_submissions"/>
            <consortium name="culmorum"/>
            <person name="King R."/>
        </authorList>
    </citation>
    <scope>NUCLEOTIDE SEQUENCE</scope>
</reference>
<evidence type="ECO:0000256" key="2">
    <source>
        <dbReference type="ARBA" id="ARBA00022771"/>
    </source>
</evidence>
<evidence type="ECO:0000313" key="8">
    <source>
        <dbReference type="EMBL" id="CAG9813778.1"/>
    </source>
</evidence>
<dbReference type="InterPro" id="IPR036236">
    <property type="entry name" value="Znf_C2H2_sf"/>
</dbReference>
<dbReference type="PROSITE" id="PS00636">
    <property type="entry name" value="DNAJ_1"/>
    <property type="match status" value="1"/>
</dbReference>
<feature type="region of interest" description="Disordered" evidence="6">
    <location>
        <begin position="409"/>
        <end position="473"/>
    </location>
</feature>
<keyword evidence="9" id="KW-1185">Reference proteome</keyword>
<dbReference type="Gene3D" id="3.30.160.60">
    <property type="entry name" value="Classic Zinc Finger"/>
    <property type="match status" value="1"/>
</dbReference>
<keyword evidence="3" id="KW-0862">Zinc</keyword>
<dbReference type="PROSITE" id="PS00028">
    <property type="entry name" value="ZINC_FINGER_C2H2_1"/>
    <property type="match status" value="2"/>
</dbReference>
<organism evidence="8 9">
    <name type="scientific">Phaedon cochleariae</name>
    <name type="common">Mustard beetle</name>
    <dbReference type="NCBI Taxonomy" id="80249"/>
    <lineage>
        <taxon>Eukaryota</taxon>
        <taxon>Metazoa</taxon>
        <taxon>Ecdysozoa</taxon>
        <taxon>Arthropoda</taxon>
        <taxon>Hexapoda</taxon>
        <taxon>Insecta</taxon>
        <taxon>Pterygota</taxon>
        <taxon>Neoptera</taxon>
        <taxon>Endopterygota</taxon>
        <taxon>Coleoptera</taxon>
        <taxon>Polyphaga</taxon>
        <taxon>Cucujiformia</taxon>
        <taxon>Chrysomeloidea</taxon>
        <taxon>Chrysomelidae</taxon>
        <taxon>Chrysomelinae</taxon>
        <taxon>Chrysomelini</taxon>
        <taxon>Phaedon</taxon>
    </lineage>
</organism>